<proteinExistence type="predicted"/>
<keyword evidence="2" id="KW-1185">Reference proteome</keyword>
<evidence type="ECO:0000313" key="2">
    <source>
        <dbReference type="Proteomes" id="UP000499080"/>
    </source>
</evidence>
<name>A0A4Y2EWN1_ARAVE</name>
<protein>
    <submittedName>
        <fullName evidence="1">Uncharacterized protein</fullName>
    </submittedName>
</protein>
<gene>
    <name evidence="1" type="ORF">AVEN_178909_1</name>
</gene>
<sequence>MCLPIGGLFGEKAASIGGCWEPGQMWDIPQRMEEHNKYSIN</sequence>
<comment type="caution">
    <text evidence="1">The sequence shown here is derived from an EMBL/GenBank/DDBJ whole genome shotgun (WGS) entry which is preliminary data.</text>
</comment>
<organism evidence="1 2">
    <name type="scientific">Araneus ventricosus</name>
    <name type="common">Orbweaver spider</name>
    <name type="synonym">Epeira ventricosa</name>
    <dbReference type="NCBI Taxonomy" id="182803"/>
    <lineage>
        <taxon>Eukaryota</taxon>
        <taxon>Metazoa</taxon>
        <taxon>Ecdysozoa</taxon>
        <taxon>Arthropoda</taxon>
        <taxon>Chelicerata</taxon>
        <taxon>Arachnida</taxon>
        <taxon>Araneae</taxon>
        <taxon>Araneomorphae</taxon>
        <taxon>Entelegynae</taxon>
        <taxon>Araneoidea</taxon>
        <taxon>Araneidae</taxon>
        <taxon>Araneus</taxon>
    </lineage>
</organism>
<accession>A0A4Y2EWN1</accession>
<feature type="non-terminal residue" evidence="1">
    <location>
        <position position="41"/>
    </location>
</feature>
<dbReference type="EMBL" id="BGPR01093905">
    <property type="protein sequence ID" value="GBM32709.1"/>
    <property type="molecule type" value="Genomic_DNA"/>
</dbReference>
<dbReference type="Proteomes" id="UP000499080">
    <property type="component" value="Unassembled WGS sequence"/>
</dbReference>
<dbReference type="AlphaFoldDB" id="A0A4Y2EWN1"/>
<evidence type="ECO:0000313" key="1">
    <source>
        <dbReference type="EMBL" id="GBM32709.1"/>
    </source>
</evidence>
<reference evidence="1 2" key="1">
    <citation type="journal article" date="2019" name="Sci. Rep.">
        <title>Orb-weaving spider Araneus ventricosus genome elucidates the spidroin gene catalogue.</title>
        <authorList>
            <person name="Kono N."/>
            <person name="Nakamura H."/>
            <person name="Ohtoshi R."/>
            <person name="Moran D.A.P."/>
            <person name="Shinohara A."/>
            <person name="Yoshida Y."/>
            <person name="Fujiwara M."/>
            <person name="Mori M."/>
            <person name="Tomita M."/>
            <person name="Arakawa K."/>
        </authorList>
    </citation>
    <scope>NUCLEOTIDE SEQUENCE [LARGE SCALE GENOMIC DNA]</scope>
</reference>